<feature type="region of interest" description="Disordered" evidence="1">
    <location>
        <begin position="18"/>
        <end position="38"/>
    </location>
</feature>
<evidence type="ECO:0000256" key="1">
    <source>
        <dbReference type="SAM" id="MobiDB-lite"/>
    </source>
</evidence>
<reference evidence="3" key="1">
    <citation type="submission" date="2023-06" db="EMBL/GenBank/DDBJ databases">
        <title>Genome-scale phylogeny and comparative genomics of the fungal order Sordariales.</title>
        <authorList>
            <consortium name="Lawrence Berkeley National Laboratory"/>
            <person name="Hensen N."/>
            <person name="Bonometti L."/>
            <person name="Westerberg I."/>
            <person name="Brannstrom I.O."/>
            <person name="Guillou S."/>
            <person name="Cros-Aarteil S."/>
            <person name="Calhoun S."/>
            <person name="Haridas S."/>
            <person name="Kuo A."/>
            <person name="Mondo S."/>
            <person name="Pangilinan J."/>
            <person name="Riley R."/>
            <person name="Labutti K."/>
            <person name="Andreopoulos B."/>
            <person name="Lipzen A."/>
            <person name="Chen C."/>
            <person name="Yanf M."/>
            <person name="Daum C."/>
            <person name="Ng V."/>
            <person name="Clum A."/>
            <person name="Steindorff A."/>
            <person name="Ohm R."/>
            <person name="Martin F."/>
            <person name="Silar P."/>
            <person name="Natvig D."/>
            <person name="Lalanne C."/>
            <person name="Gautier V."/>
            <person name="Ament-Velasquez S.L."/>
            <person name="Kruys A."/>
            <person name="Hutchinson M.I."/>
            <person name="Powell A.J."/>
            <person name="Barry K."/>
            <person name="Miller A.N."/>
            <person name="Grigoriev I.V."/>
            <person name="Debuchy R."/>
            <person name="Gladieux P."/>
            <person name="Thoren M.H."/>
            <person name="Johannesson H."/>
        </authorList>
    </citation>
    <scope>NUCLEOTIDE SEQUENCE</scope>
    <source>
        <strain evidence="3">SMH4607-1</strain>
    </source>
</reference>
<sequence length="185" mass="20018">MKPSSLFPLLLAGITTASSLPPRNDESNTKGGITVGTDEPDGYYRASLSADGRITNRTFVPLSELIPKRSPIASRSLPINHIECSGGGMNAGDWNAAWGLFTNQCDTGWGAFIREAAWVKIGNAVAWVCNKSDHYAPCARWEYDEFVNTISVHCGGLGSGFADLDDWGKSYGRNRVDQAFCNTHA</sequence>
<name>A0AA40E542_9PEZI</name>
<keyword evidence="4" id="KW-1185">Reference proteome</keyword>
<protein>
    <submittedName>
        <fullName evidence="3">Uncharacterized protein</fullName>
    </submittedName>
</protein>
<evidence type="ECO:0000313" key="3">
    <source>
        <dbReference type="EMBL" id="KAK0724281.1"/>
    </source>
</evidence>
<gene>
    <name evidence="3" type="ORF">B0H67DRAFT_640849</name>
</gene>
<dbReference type="EMBL" id="JAUKUA010000002">
    <property type="protein sequence ID" value="KAK0724281.1"/>
    <property type="molecule type" value="Genomic_DNA"/>
</dbReference>
<accession>A0AA40E542</accession>
<comment type="caution">
    <text evidence="3">The sequence shown here is derived from an EMBL/GenBank/DDBJ whole genome shotgun (WGS) entry which is preliminary data.</text>
</comment>
<keyword evidence="2" id="KW-0732">Signal</keyword>
<organism evidence="3 4">
    <name type="scientific">Lasiosphaeris hirsuta</name>
    <dbReference type="NCBI Taxonomy" id="260670"/>
    <lineage>
        <taxon>Eukaryota</taxon>
        <taxon>Fungi</taxon>
        <taxon>Dikarya</taxon>
        <taxon>Ascomycota</taxon>
        <taxon>Pezizomycotina</taxon>
        <taxon>Sordariomycetes</taxon>
        <taxon>Sordariomycetidae</taxon>
        <taxon>Sordariales</taxon>
        <taxon>Lasiosphaeriaceae</taxon>
        <taxon>Lasiosphaeris</taxon>
    </lineage>
</organism>
<dbReference type="Proteomes" id="UP001172102">
    <property type="component" value="Unassembled WGS sequence"/>
</dbReference>
<evidence type="ECO:0000313" key="4">
    <source>
        <dbReference type="Proteomes" id="UP001172102"/>
    </source>
</evidence>
<feature type="signal peptide" evidence="2">
    <location>
        <begin position="1"/>
        <end position="19"/>
    </location>
</feature>
<proteinExistence type="predicted"/>
<evidence type="ECO:0000256" key="2">
    <source>
        <dbReference type="SAM" id="SignalP"/>
    </source>
</evidence>
<feature type="chain" id="PRO_5041204677" evidence="2">
    <location>
        <begin position="20"/>
        <end position="185"/>
    </location>
</feature>
<dbReference type="AlphaFoldDB" id="A0AA40E542"/>